<comment type="caution">
    <text evidence="2">The sequence shown here is derived from an EMBL/GenBank/DDBJ whole genome shotgun (WGS) entry which is preliminary data.</text>
</comment>
<proteinExistence type="predicted"/>
<dbReference type="PANTHER" id="PTHR36764:SF1">
    <property type="entry name" value="TRNA (ILE)-LYSIDINE SYNTHASE"/>
    <property type="match status" value="1"/>
</dbReference>
<dbReference type="GO" id="GO:0009507">
    <property type="term" value="C:chloroplast"/>
    <property type="evidence" value="ECO:0007669"/>
    <property type="project" value="TreeGrafter"/>
</dbReference>
<reference evidence="2" key="1">
    <citation type="journal article" date="2018" name="DNA Res.">
        <title>Multiple hybrid de novo genome assembly of finger millet, an orphan allotetraploid crop.</title>
        <authorList>
            <person name="Hatakeyama M."/>
            <person name="Aluri S."/>
            <person name="Balachadran M.T."/>
            <person name="Sivarajan S.R."/>
            <person name="Patrignani A."/>
            <person name="Gruter S."/>
            <person name="Poveda L."/>
            <person name="Shimizu-Inatsugi R."/>
            <person name="Baeten J."/>
            <person name="Francoijs K.J."/>
            <person name="Nataraja K.N."/>
            <person name="Reddy Y.A.N."/>
            <person name="Phadnis S."/>
            <person name="Ravikumar R.L."/>
            <person name="Schlapbach R."/>
            <person name="Sreeman S.M."/>
            <person name="Shimizu K.K."/>
        </authorList>
    </citation>
    <scope>NUCLEOTIDE SEQUENCE</scope>
</reference>
<feature type="compositionally biased region" description="Low complexity" evidence="1">
    <location>
        <begin position="56"/>
        <end position="103"/>
    </location>
</feature>
<evidence type="ECO:0000313" key="2">
    <source>
        <dbReference type="EMBL" id="GJM96265.1"/>
    </source>
</evidence>
<organism evidence="2 3">
    <name type="scientific">Eleusine coracana subsp. coracana</name>
    <dbReference type="NCBI Taxonomy" id="191504"/>
    <lineage>
        <taxon>Eukaryota</taxon>
        <taxon>Viridiplantae</taxon>
        <taxon>Streptophyta</taxon>
        <taxon>Embryophyta</taxon>
        <taxon>Tracheophyta</taxon>
        <taxon>Spermatophyta</taxon>
        <taxon>Magnoliopsida</taxon>
        <taxon>Liliopsida</taxon>
        <taxon>Poales</taxon>
        <taxon>Poaceae</taxon>
        <taxon>PACMAD clade</taxon>
        <taxon>Chloridoideae</taxon>
        <taxon>Cynodonteae</taxon>
        <taxon>Eleusininae</taxon>
        <taxon>Eleusine</taxon>
    </lineage>
</organism>
<keyword evidence="3" id="KW-1185">Reference proteome</keyword>
<evidence type="ECO:0000313" key="3">
    <source>
        <dbReference type="Proteomes" id="UP001054889"/>
    </source>
</evidence>
<evidence type="ECO:0000256" key="1">
    <source>
        <dbReference type="SAM" id="MobiDB-lite"/>
    </source>
</evidence>
<dbReference type="PANTHER" id="PTHR36764">
    <property type="entry name" value="TRNA (ILE)-LYSIDINE SYNTHASE"/>
    <property type="match status" value="1"/>
</dbReference>
<protein>
    <submittedName>
        <fullName evidence="2">Uncharacterized protein</fullName>
    </submittedName>
</protein>
<dbReference type="EMBL" id="BQKI01000006">
    <property type="protein sequence ID" value="GJM96265.1"/>
    <property type="molecule type" value="Genomic_DNA"/>
</dbReference>
<dbReference type="AlphaFoldDB" id="A0AAV5CDU7"/>
<dbReference type="Proteomes" id="UP001054889">
    <property type="component" value="Unassembled WGS sequence"/>
</dbReference>
<gene>
    <name evidence="2" type="primary">ga13086</name>
    <name evidence="2" type="ORF">PR202_ga13086</name>
</gene>
<sequence length="127" mass="13734">MYRGNLHLSGGAEGTAPRRWELPRPAISGKRFRRLLRSRTLAFARLAGEEAPPRTGSPASPIPSSSAEAGEEQQGQLQNEGEQQVQQQQQPEEGEVEQQQQQVEEAEEAGGGGGGGCGRERRGRSSR</sequence>
<accession>A0AAV5CDU7</accession>
<name>A0AAV5CDU7_ELECO</name>
<feature type="region of interest" description="Disordered" evidence="1">
    <location>
        <begin position="46"/>
        <end position="127"/>
    </location>
</feature>
<reference evidence="2" key="2">
    <citation type="submission" date="2021-12" db="EMBL/GenBank/DDBJ databases">
        <title>Resequencing data analysis of finger millet.</title>
        <authorList>
            <person name="Hatakeyama M."/>
            <person name="Aluri S."/>
            <person name="Balachadran M.T."/>
            <person name="Sivarajan S.R."/>
            <person name="Poveda L."/>
            <person name="Shimizu-Inatsugi R."/>
            <person name="Schlapbach R."/>
            <person name="Sreeman S.M."/>
            <person name="Shimizu K.K."/>
        </authorList>
    </citation>
    <scope>NUCLEOTIDE SEQUENCE</scope>
</reference>
<feature type="region of interest" description="Disordered" evidence="1">
    <location>
        <begin position="1"/>
        <end position="29"/>
    </location>
</feature>